<name>A0AA88QSN3_9ASTE</name>
<evidence type="ECO:0000256" key="1">
    <source>
        <dbReference type="SAM" id="MobiDB-lite"/>
    </source>
</evidence>
<keyword evidence="3" id="KW-1185">Reference proteome</keyword>
<dbReference type="PANTHER" id="PTHR33785">
    <property type="entry name" value="OS06G0550800 PROTEIN"/>
    <property type="match status" value="1"/>
</dbReference>
<comment type="caution">
    <text evidence="2">The sequence shown here is derived from an EMBL/GenBank/DDBJ whole genome shotgun (WGS) entry which is preliminary data.</text>
</comment>
<sequence>MEAEDVLKLFESYWFEHGIFTNKHSISLPTANSVHQNHEELEEPKLSQLQTLRVRSQSDRCLSSDTSFSPSSPSPNSVTVSHKLQTVVSGKEVKEFYHPVAKQEEIDVPFKRKADDRRRRNKGGSKSLSDLEFEELKGFMDLGFVFSEEVSDPSLVSIVPGLQRLGKRAGEEVNDVQHAVSRPYLSEAWSVLDQTKVNYNAFIDRRVPALGNQIDMKDQIRIWAHNVASAVK</sequence>
<organism evidence="2 3">
    <name type="scientific">Escallonia rubra</name>
    <dbReference type="NCBI Taxonomy" id="112253"/>
    <lineage>
        <taxon>Eukaryota</taxon>
        <taxon>Viridiplantae</taxon>
        <taxon>Streptophyta</taxon>
        <taxon>Embryophyta</taxon>
        <taxon>Tracheophyta</taxon>
        <taxon>Spermatophyta</taxon>
        <taxon>Magnoliopsida</taxon>
        <taxon>eudicotyledons</taxon>
        <taxon>Gunneridae</taxon>
        <taxon>Pentapetalae</taxon>
        <taxon>asterids</taxon>
        <taxon>campanulids</taxon>
        <taxon>Escalloniales</taxon>
        <taxon>Escalloniaceae</taxon>
        <taxon>Escallonia</taxon>
    </lineage>
</organism>
<evidence type="ECO:0000313" key="2">
    <source>
        <dbReference type="EMBL" id="KAK2965335.1"/>
    </source>
</evidence>
<feature type="region of interest" description="Disordered" evidence="1">
    <location>
        <begin position="61"/>
        <end position="81"/>
    </location>
</feature>
<dbReference type="Proteomes" id="UP001187471">
    <property type="component" value="Unassembled WGS sequence"/>
</dbReference>
<protein>
    <submittedName>
        <fullName evidence="2">Uncharacterized protein</fullName>
    </submittedName>
</protein>
<dbReference type="EMBL" id="JAVXUO010003225">
    <property type="protein sequence ID" value="KAK2965335.1"/>
    <property type="molecule type" value="Genomic_DNA"/>
</dbReference>
<dbReference type="AlphaFoldDB" id="A0AA88QSN3"/>
<gene>
    <name evidence="2" type="ORF">RJ640_013798</name>
</gene>
<reference evidence="2" key="1">
    <citation type="submission" date="2022-12" db="EMBL/GenBank/DDBJ databases">
        <title>Draft genome assemblies for two species of Escallonia (Escalloniales).</title>
        <authorList>
            <person name="Chanderbali A."/>
            <person name="Dervinis C."/>
            <person name="Anghel I."/>
            <person name="Soltis D."/>
            <person name="Soltis P."/>
            <person name="Zapata F."/>
        </authorList>
    </citation>
    <scope>NUCLEOTIDE SEQUENCE</scope>
    <source>
        <strain evidence="2">UCBG92.1500</strain>
        <tissue evidence="2">Leaf</tissue>
    </source>
</reference>
<evidence type="ECO:0000313" key="3">
    <source>
        <dbReference type="Proteomes" id="UP001187471"/>
    </source>
</evidence>
<dbReference type="PANTHER" id="PTHR33785:SF12">
    <property type="entry name" value="DUF1685 FAMILY PROTEIN"/>
    <property type="match status" value="1"/>
</dbReference>
<accession>A0AA88QSN3</accession>
<proteinExistence type="predicted"/>
<feature type="compositionally biased region" description="Low complexity" evidence="1">
    <location>
        <begin position="63"/>
        <end position="81"/>
    </location>
</feature>